<dbReference type="RefSeq" id="XP_018384932.1">
    <property type="nucleotide sequence ID" value="XM_018528551.1"/>
</dbReference>
<dbReference type="EMBL" id="PDXD01000025">
    <property type="protein sequence ID" value="RYN72544.1"/>
    <property type="molecule type" value="Genomic_DNA"/>
</dbReference>
<feature type="compositionally biased region" description="Basic and acidic residues" evidence="1">
    <location>
        <begin position="21"/>
        <end position="40"/>
    </location>
</feature>
<dbReference type="Proteomes" id="UP000077248">
    <property type="component" value="Unassembled WGS sequence"/>
</dbReference>
<proteinExistence type="predicted"/>
<accession>A0A177DJY1</accession>
<evidence type="ECO:0000313" key="4">
    <source>
        <dbReference type="Proteomes" id="UP000077248"/>
    </source>
</evidence>
<evidence type="ECO:0000256" key="1">
    <source>
        <dbReference type="SAM" id="MobiDB-lite"/>
    </source>
</evidence>
<dbReference type="AlphaFoldDB" id="A0A177DJY1"/>
<evidence type="ECO:0000313" key="3">
    <source>
        <dbReference type="EMBL" id="RYN72544.1"/>
    </source>
</evidence>
<gene>
    <name evidence="3" type="ORF">AA0117_g8415</name>
    <name evidence="2" type="ORF">CC77DRAFT_1062650</name>
</gene>
<feature type="region of interest" description="Disordered" evidence="1">
    <location>
        <begin position="21"/>
        <end position="57"/>
    </location>
</feature>
<protein>
    <submittedName>
        <fullName evidence="2">Uncharacterized protein</fullName>
    </submittedName>
</protein>
<dbReference type="KEGG" id="aalt:CC77DRAFT_1062650"/>
<dbReference type="VEuPathDB" id="FungiDB:CC77DRAFT_1062650"/>
<keyword evidence="4" id="KW-1185">Reference proteome</keyword>
<organism evidence="2 4">
    <name type="scientific">Alternaria alternata</name>
    <name type="common">Alternaria rot fungus</name>
    <name type="synonym">Torula alternata</name>
    <dbReference type="NCBI Taxonomy" id="5599"/>
    <lineage>
        <taxon>Eukaryota</taxon>
        <taxon>Fungi</taxon>
        <taxon>Dikarya</taxon>
        <taxon>Ascomycota</taxon>
        <taxon>Pezizomycotina</taxon>
        <taxon>Dothideomycetes</taxon>
        <taxon>Pleosporomycetidae</taxon>
        <taxon>Pleosporales</taxon>
        <taxon>Pleosporineae</taxon>
        <taxon>Pleosporaceae</taxon>
        <taxon>Alternaria</taxon>
        <taxon>Alternaria sect. Alternaria</taxon>
        <taxon>Alternaria alternata complex</taxon>
    </lineage>
</organism>
<evidence type="ECO:0000313" key="5">
    <source>
        <dbReference type="Proteomes" id="UP000291422"/>
    </source>
</evidence>
<sequence length="175" mass="20254">MSSSDYNRKTLSNYKHFAEFMRDQEPIMDREEERRRHEDEERYDEEESVMETSFPESAVSQEHQVIYSELPLRGDTLTLPTLVQRQADTMHITSTGRHDREVFANMITYSYRTRSTPQLKTVTGELTHVLNTLYIRINGLEKLNTDLSDMLGNAHAALILERQGGRRLSPSSAST</sequence>
<reference evidence="2 4" key="1">
    <citation type="submission" date="2016-05" db="EMBL/GenBank/DDBJ databases">
        <title>Comparative analysis of secretome profiles of manganese(II)-oxidizing ascomycete fungi.</title>
        <authorList>
            <consortium name="DOE Joint Genome Institute"/>
            <person name="Zeiner C.A."/>
            <person name="Purvine S.O."/>
            <person name="Zink E.M."/>
            <person name="Wu S."/>
            <person name="Pasa-Tolic L."/>
            <person name="Chaput D.L."/>
            <person name="Haridas S."/>
            <person name="Grigoriev I.V."/>
            <person name="Santelli C.M."/>
            <person name="Hansel C.M."/>
        </authorList>
    </citation>
    <scope>NUCLEOTIDE SEQUENCE [LARGE SCALE GENOMIC DNA]</scope>
    <source>
        <strain evidence="2 4">SRC1lrK2f</strain>
    </source>
</reference>
<dbReference type="Proteomes" id="UP000291422">
    <property type="component" value="Unassembled WGS sequence"/>
</dbReference>
<evidence type="ECO:0000313" key="2">
    <source>
        <dbReference type="EMBL" id="OAG19511.1"/>
    </source>
</evidence>
<reference evidence="3" key="3">
    <citation type="journal article" date="2019" name="J. ISSAAS">
        <title>Genomics, evolutionary history and diagnostics of the Alternaria alternata species group including apple and Asian pear pathotypes.</title>
        <authorList>
            <person name="Armitage A.D."/>
            <person name="Cockerton H.M."/>
            <person name="Sreenivasaprasad S."/>
            <person name="Woodhall J."/>
            <person name="Lane C."/>
            <person name="Harrison R.J."/>
            <person name="Clarkson J.P."/>
        </authorList>
    </citation>
    <scope>NUCLEOTIDE SEQUENCE</scope>
    <source>
        <strain evidence="3">FERA 1177</strain>
    </source>
</reference>
<reference evidence="5" key="2">
    <citation type="journal article" date="2019" name="bioRxiv">
        <title>Genomics, evolutionary history and diagnostics of the Alternaria alternata species group including apple and Asian pear pathotypes.</title>
        <authorList>
            <person name="Armitage A.D."/>
            <person name="Cockerton H.M."/>
            <person name="Sreenivasaprasad S."/>
            <person name="Woodhall J.W."/>
            <person name="Lane C.R."/>
            <person name="Harrison R.J."/>
            <person name="Clarkson J.P."/>
        </authorList>
    </citation>
    <scope>NUCLEOTIDE SEQUENCE [LARGE SCALE GENOMIC DNA]</scope>
    <source>
        <strain evidence="5">FERA 1177</strain>
    </source>
</reference>
<dbReference type="GeneID" id="29114145"/>
<dbReference type="EMBL" id="KV441481">
    <property type="protein sequence ID" value="OAG19511.1"/>
    <property type="molecule type" value="Genomic_DNA"/>
</dbReference>
<name>A0A177DJY1_ALTAL</name>